<dbReference type="Proteomes" id="UP000662931">
    <property type="component" value="Chromosome 3"/>
</dbReference>
<name>A0A875S275_EENNA</name>
<evidence type="ECO:0000256" key="3">
    <source>
        <dbReference type="SAM" id="MobiDB-lite"/>
    </source>
</evidence>
<dbReference type="InterPro" id="IPR007219">
    <property type="entry name" value="XnlR_reg_dom"/>
</dbReference>
<protein>
    <recommendedName>
        <fullName evidence="4">Xylanolytic transcriptional activator regulatory domain-containing protein</fullName>
    </recommendedName>
</protein>
<feature type="region of interest" description="Disordered" evidence="3">
    <location>
        <begin position="685"/>
        <end position="709"/>
    </location>
</feature>
<accession>A0A875S275</accession>
<dbReference type="GO" id="GO:0006351">
    <property type="term" value="P:DNA-templated transcription"/>
    <property type="evidence" value="ECO:0007669"/>
    <property type="project" value="InterPro"/>
</dbReference>
<reference evidence="5" key="1">
    <citation type="submission" date="2020-10" db="EMBL/GenBank/DDBJ databases">
        <authorList>
            <person name="Roach M.J.R."/>
        </authorList>
    </citation>
    <scope>NUCLEOTIDE SEQUENCE</scope>
    <source>
        <strain evidence="5">CBS 1945</strain>
    </source>
</reference>
<keyword evidence="6" id="KW-1185">Reference proteome</keyword>
<dbReference type="GO" id="GO:0008270">
    <property type="term" value="F:zinc ion binding"/>
    <property type="evidence" value="ECO:0007669"/>
    <property type="project" value="InterPro"/>
</dbReference>
<evidence type="ECO:0000313" key="6">
    <source>
        <dbReference type="Proteomes" id="UP000662931"/>
    </source>
</evidence>
<dbReference type="CDD" id="cd12148">
    <property type="entry name" value="fungal_TF_MHR"/>
    <property type="match status" value="1"/>
</dbReference>
<dbReference type="EMBL" id="CP064814">
    <property type="protein sequence ID" value="QPG75831.1"/>
    <property type="molecule type" value="Genomic_DNA"/>
</dbReference>
<dbReference type="GO" id="GO:0005634">
    <property type="term" value="C:nucleus"/>
    <property type="evidence" value="ECO:0007669"/>
    <property type="project" value="UniProtKB-SubCell"/>
</dbReference>
<dbReference type="RefSeq" id="XP_038779396.1">
    <property type="nucleotide sequence ID" value="XM_038923468.1"/>
</dbReference>
<dbReference type="PANTHER" id="PTHR31001">
    <property type="entry name" value="UNCHARACTERIZED TRANSCRIPTIONAL REGULATORY PROTEIN"/>
    <property type="match status" value="1"/>
</dbReference>
<dbReference type="OrthoDB" id="762982at2759"/>
<evidence type="ECO:0000256" key="2">
    <source>
        <dbReference type="ARBA" id="ARBA00023242"/>
    </source>
</evidence>
<organism evidence="5 6">
    <name type="scientific">Eeniella nana</name>
    <name type="common">Yeast</name>
    <name type="synonym">Brettanomyces nanus</name>
    <dbReference type="NCBI Taxonomy" id="13502"/>
    <lineage>
        <taxon>Eukaryota</taxon>
        <taxon>Fungi</taxon>
        <taxon>Dikarya</taxon>
        <taxon>Ascomycota</taxon>
        <taxon>Saccharomycotina</taxon>
        <taxon>Pichiomycetes</taxon>
        <taxon>Pichiales</taxon>
        <taxon>Pichiaceae</taxon>
        <taxon>Brettanomyces</taxon>
    </lineage>
</organism>
<evidence type="ECO:0000256" key="1">
    <source>
        <dbReference type="ARBA" id="ARBA00004123"/>
    </source>
</evidence>
<keyword evidence="2" id="KW-0539">Nucleus</keyword>
<feature type="domain" description="Xylanolytic transcriptional activator regulatory" evidence="4">
    <location>
        <begin position="235"/>
        <end position="455"/>
    </location>
</feature>
<dbReference type="GO" id="GO:0003677">
    <property type="term" value="F:DNA binding"/>
    <property type="evidence" value="ECO:0007669"/>
    <property type="project" value="InterPro"/>
</dbReference>
<comment type="subcellular location">
    <subcellularLocation>
        <location evidence="1">Nucleus</location>
    </subcellularLocation>
</comment>
<dbReference type="GeneID" id="62196594"/>
<dbReference type="KEGG" id="bnn:FOA43_003193"/>
<feature type="region of interest" description="Disordered" evidence="3">
    <location>
        <begin position="93"/>
        <end position="114"/>
    </location>
</feature>
<gene>
    <name evidence="5" type="ORF">FOA43_003193</name>
</gene>
<dbReference type="Pfam" id="PF04082">
    <property type="entry name" value="Fungal_trans"/>
    <property type="match status" value="1"/>
</dbReference>
<proteinExistence type="predicted"/>
<dbReference type="PANTHER" id="PTHR31001:SF40">
    <property type="entry name" value="ZN(II)2CYS6 TRANSCRIPTION FACTOR (EUROFUNG)"/>
    <property type="match status" value="1"/>
</dbReference>
<dbReference type="AlphaFoldDB" id="A0A875S275"/>
<evidence type="ECO:0000259" key="4">
    <source>
        <dbReference type="Pfam" id="PF04082"/>
    </source>
</evidence>
<evidence type="ECO:0000313" key="5">
    <source>
        <dbReference type="EMBL" id="QPG75831.1"/>
    </source>
</evidence>
<dbReference type="InterPro" id="IPR050613">
    <property type="entry name" value="Sec_Metabolite_Reg"/>
</dbReference>
<sequence>MLIRPTCSYCSRHGFSCCYKADNKRSRAGCLQPQSIPTRQNISCYKIWQSPLTKSTSQYTMSSVPANGKELSKSIDHGLPTDGSMVDRLSISSLSQSSSPLDPPGTPGPLRSLGPLGPLGPVASCASSKIRNLSVESSDLMLNASSTAECTSVGKIQSVASGFFPFHVKSPQSDISVSPGNYEVSNKDRKGSVFTNIINSALYNTAASPKEDLKLLYSFVPEKKVSDELFHRFRTSVHPVLPLLDWESLSQEYEKFWNDSSTADLPFYIRLFTVLYAASVSRYEEDCLHRESVDIRQQVLIMNRFVGSAEIALSMYHFPRKITIEGLQASVLLHSVLRNDCRTDDSGSVGTLIRLAQTIELHRDPLRYHGIKDLKTVQKRRLLWWQIFYLDTTTSLSNRLMPVVVEDEYDTLYPTEYIKDRNGQFILDQSVAFTNGKFRWAECSNRILRKAFSLKQMDQKGYEDITKEIENLSFYSSSLINRILEPANILPSQENFAAFSASILSTLADRTNLLFYMARNKLSDHKKSTTISLGDSPGYRRYDHVKLKSKTLDTSSVGNIQIECVDEQLVEHQIHLLSEFCKYGSMPKNRIFLWDIRKFQPIQSLLSLLRSLLLQAKQLQVRDNRPFFKDYRFDDDKKVKIIEKSISELDYLSTHTTRLCSDRWQLLKDLKDATWAQLAINSSSSQVSQDGDGDGSDKNTLSTYSDESLDAPDQDWYQLLEDLDKLQAVVDENINMKVWDQKAGHFLV</sequence>